<evidence type="ECO:0000256" key="1">
    <source>
        <dbReference type="SAM" id="MobiDB-lite"/>
    </source>
</evidence>
<gene>
    <name evidence="2" type="ORF">FSCOSCO3_A004069</name>
</gene>
<keyword evidence="3" id="KW-1185">Reference proteome</keyword>
<reference evidence="2 3" key="1">
    <citation type="submission" date="2024-01" db="EMBL/GenBank/DDBJ databases">
        <authorList>
            <person name="Alioto T."/>
            <person name="Alioto T."/>
            <person name="Gomez Garrido J."/>
        </authorList>
    </citation>
    <scope>NUCLEOTIDE SEQUENCE [LARGE SCALE GENOMIC DNA]</scope>
</reference>
<accession>A0AAV1PLS9</accession>
<proteinExistence type="predicted"/>
<protein>
    <submittedName>
        <fullName evidence="2">Uncharacterized protein</fullName>
    </submittedName>
</protein>
<comment type="caution">
    <text evidence="2">The sequence shown here is derived from an EMBL/GenBank/DDBJ whole genome shotgun (WGS) entry which is preliminary data.</text>
</comment>
<evidence type="ECO:0000313" key="2">
    <source>
        <dbReference type="EMBL" id="CAK6972493.1"/>
    </source>
</evidence>
<dbReference type="Proteomes" id="UP001314229">
    <property type="component" value="Unassembled WGS sequence"/>
</dbReference>
<feature type="region of interest" description="Disordered" evidence="1">
    <location>
        <begin position="31"/>
        <end position="53"/>
    </location>
</feature>
<organism evidence="2 3">
    <name type="scientific">Scomber scombrus</name>
    <name type="common">Atlantic mackerel</name>
    <name type="synonym">Scomber vernalis</name>
    <dbReference type="NCBI Taxonomy" id="13677"/>
    <lineage>
        <taxon>Eukaryota</taxon>
        <taxon>Metazoa</taxon>
        <taxon>Chordata</taxon>
        <taxon>Craniata</taxon>
        <taxon>Vertebrata</taxon>
        <taxon>Euteleostomi</taxon>
        <taxon>Actinopterygii</taxon>
        <taxon>Neopterygii</taxon>
        <taxon>Teleostei</taxon>
        <taxon>Neoteleostei</taxon>
        <taxon>Acanthomorphata</taxon>
        <taxon>Pelagiaria</taxon>
        <taxon>Scombriformes</taxon>
        <taxon>Scombridae</taxon>
        <taxon>Scomber</taxon>
    </lineage>
</organism>
<dbReference type="EMBL" id="CAWUFR010000203">
    <property type="protein sequence ID" value="CAK6972493.1"/>
    <property type="molecule type" value="Genomic_DNA"/>
</dbReference>
<sequence length="63" mass="7099">MSDIEAVAKLLKVCQWVFASELKDTLRLARTKRSAGPTAPCQPTPPPLHRHRHRKSVCECMCV</sequence>
<evidence type="ECO:0000313" key="3">
    <source>
        <dbReference type="Proteomes" id="UP001314229"/>
    </source>
</evidence>
<dbReference type="AlphaFoldDB" id="A0AAV1PLS9"/>
<name>A0AAV1PLS9_SCOSC</name>